<organism evidence="6 7">
    <name type="scientific">Vibrio maritimus</name>
    <dbReference type="NCBI Taxonomy" id="990268"/>
    <lineage>
        <taxon>Bacteria</taxon>
        <taxon>Pseudomonadati</taxon>
        <taxon>Pseudomonadota</taxon>
        <taxon>Gammaproteobacteria</taxon>
        <taxon>Vibrionales</taxon>
        <taxon>Vibrionaceae</taxon>
        <taxon>Vibrio</taxon>
    </lineage>
</organism>
<keyword evidence="4" id="KW-0804">Transcription</keyword>
<keyword evidence="2" id="KW-0805">Transcription regulation</keyword>
<dbReference type="EMBL" id="BBMR01000009">
    <property type="protein sequence ID" value="GAL21576.1"/>
    <property type="molecule type" value="Genomic_DNA"/>
</dbReference>
<evidence type="ECO:0000256" key="1">
    <source>
        <dbReference type="ARBA" id="ARBA00009437"/>
    </source>
</evidence>
<reference evidence="6 7" key="1">
    <citation type="submission" date="2014-09" db="EMBL/GenBank/DDBJ databases">
        <title>Vibrio maritimus JCM 19235. (C45) whole genome shotgun sequence.</title>
        <authorList>
            <person name="Sawabe T."/>
            <person name="Meirelles P."/>
            <person name="Nakanishi M."/>
            <person name="Sayaka M."/>
            <person name="Hattori M."/>
            <person name="Ohkuma M."/>
        </authorList>
    </citation>
    <scope>NUCLEOTIDE SEQUENCE [LARGE SCALE GENOMIC DNA]</scope>
    <source>
        <strain evidence="7">JCM19235</strain>
    </source>
</reference>
<keyword evidence="3" id="KW-0238">DNA-binding</keyword>
<name>A0A090S204_9VIBR</name>
<dbReference type="Pfam" id="PF00126">
    <property type="entry name" value="HTH_1"/>
    <property type="match status" value="1"/>
</dbReference>
<dbReference type="InterPro" id="IPR005119">
    <property type="entry name" value="LysR_subst-bd"/>
</dbReference>
<dbReference type="PRINTS" id="PR00039">
    <property type="entry name" value="HTHLYSR"/>
</dbReference>
<sequence>MRKTAERLFVTQPAVSQALQKLRAIFDDELFVKVQGGLDPTPFALQLEDKIAPYLDGLETALNNLNEFEPSELSGTIKIALAPIVMASLAGGLFTEIRKQAPNVNLELLSWSQTTAEQIRSGDVFYGVHYDLENLSKELARDKIFDLEGRIIVRKEHPIKKSVITPLDSVGYELTSLISPGWNDHFSYASHILERQGYTPKVGFRSEMLLALIDVIESTDMLLPHSNLFPIHNYPNLRSLKVEVDNQTYTKSLFGYVHNKNRHSPKAKWIESIIKRKLPLYTDKHR</sequence>
<keyword evidence="7" id="KW-1185">Reference proteome</keyword>
<dbReference type="InterPro" id="IPR050389">
    <property type="entry name" value="LysR-type_TF"/>
</dbReference>
<evidence type="ECO:0000256" key="3">
    <source>
        <dbReference type="ARBA" id="ARBA00023125"/>
    </source>
</evidence>
<gene>
    <name evidence="6" type="ORF">JCM19235_1398</name>
</gene>
<feature type="domain" description="HTH lysR-type" evidence="5">
    <location>
        <begin position="1"/>
        <end position="41"/>
    </location>
</feature>
<evidence type="ECO:0000259" key="5">
    <source>
        <dbReference type="PROSITE" id="PS50931"/>
    </source>
</evidence>
<dbReference type="GO" id="GO:0003700">
    <property type="term" value="F:DNA-binding transcription factor activity"/>
    <property type="evidence" value="ECO:0007669"/>
    <property type="project" value="InterPro"/>
</dbReference>
<comment type="similarity">
    <text evidence="1">Belongs to the LysR transcriptional regulatory family.</text>
</comment>
<evidence type="ECO:0000256" key="2">
    <source>
        <dbReference type="ARBA" id="ARBA00023015"/>
    </source>
</evidence>
<protein>
    <submittedName>
        <fullName evidence="6">Transcriptional regulators LysR family</fullName>
    </submittedName>
</protein>
<dbReference type="Gene3D" id="3.40.190.10">
    <property type="entry name" value="Periplasmic binding protein-like II"/>
    <property type="match status" value="2"/>
</dbReference>
<dbReference type="PANTHER" id="PTHR30118:SF15">
    <property type="entry name" value="TRANSCRIPTIONAL REGULATORY PROTEIN"/>
    <property type="match status" value="1"/>
</dbReference>
<dbReference type="InterPro" id="IPR000847">
    <property type="entry name" value="LysR_HTH_N"/>
</dbReference>
<dbReference type="SUPFAM" id="SSF46785">
    <property type="entry name" value="Winged helix' DNA-binding domain"/>
    <property type="match status" value="1"/>
</dbReference>
<dbReference type="AlphaFoldDB" id="A0A090S204"/>
<evidence type="ECO:0000313" key="7">
    <source>
        <dbReference type="Proteomes" id="UP000029228"/>
    </source>
</evidence>
<accession>A0A090S204</accession>
<dbReference type="InterPro" id="IPR036390">
    <property type="entry name" value="WH_DNA-bd_sf"/>
</dbReference>
<dbReference type="Pfam" id="PF03466">
    <property type="entry name" value="LysR_substrate"/>
    <property type="match status" value="1"/>
</dbReference>
<evidence type="ECO:0000256" key="4">
    <source>
        <dbReference type="ARBA" id="ARBA00023163"/>
    </source>
</evidence>
<dbReference type="STRING" id="990268.JCM19235_1398"/>
<evidence type="ECO:0000313" key="6">
    <source>
        <dbReference type="EMBL" id="GAL21576.1"/>
    </source>
</evidence>
<proteinExistence type="inferred from homology"/>
<dbReference type="PANTHER" id="PTHR30118">
    <property type="entry name" value="HTH-TYPE TRANSCRIPTIONAL REGULATOR LEUO-RELATED"/>
    <property type="match status" value="1"/>
</dbReference>
<dbReference type="SUPFAM" id="SSF53850">
    <property type="entry name" value="Periplasmic binding protein-like II"/>
    <property type="match status" value="1"/>
</dbReference>
<dbReference type="GO" id="GO:0003677">
    <property type="term" value="F:DNA binding"/>
    <property type="evidence" value="ECO:0007669"/>
    <property type="project" value="UniProtKB-KW"/>
</dbReference>
<dbReference type="Gene3D" id="1.10.10.10">
    <property type="entry name" value="Winged helix-like DNA-binding domain superfamily/Winged helix DNA-binding domain"/>
    <property type="match status" value="1"/>
</dbReference>
<dbReference type="Proteomes" id="UP000029228">
    <property type="component" value="Unassembled WGS sequence"/>
</dbReference>
<dbReference type="PROSITE" id="PS50931">
    <property type="entry name" value="HTH_LYSR"/>
    <property type="match status" value="1"/>
</dbReference>
<comment type="caution">
    <text evidence="6">The sequence shown here is derived from an EMBL/GenBank/DDBJ whole genome shotgun (WGS) entry which is preliminary data.</text>
</comment>
<dbReference type="InterPro" id="IPR036388">
    <property type="entry name" value="WH-like_DNA-bd_sf"/>
</dbReference>